<sequence length="48" mass="5570">MKQVRHPDQQYLKTRETCPSLLCCLFLSSNLSYNKGYMNIAIEASYPN</sequence>
<dbReference type="AlphaFoldDB" id="A0A7I8IJX9"/>
<dbReference type="Proteomes" id="UP001189122">
    <property type="component" value="Unassembled WGS sequence"/>
</dbReference>
<proteinExistence type="predicted"/>
<name>A0A7I8IJX9_SPIIN</name>
<keyword evidence="2" id="KW-1185">Reference proteome</keyword>
<protein>
    <submittedName>
        <fullName evidence="1">Uncharacterized protein</fullName>
    </submittedName>
</protein>
<evidence type="ECO:0000313" key="1">
    <source>
        <dbReference type="EMBL" id="CAA2618469.1"/>
    </source>
</evidence>
<gene>
    <name evidence="1" type="ORF">SI7747_04004636</name>
</gene>
<accession>A0A7I8IJX9</accession>
<dbReference type="EMBL" id="CACRZD030000004">
    <property type="protein sequence ID" value="CAA6658187.1"/>
    <property type="molecule type" value="Genomic_DNA"/>
</dbReference>
<organism evidence="1">
    <name type="scientific">Spirodela intermedia</name>
    <name type="common">Intermediate duckweed</name>
    <dbReference type="NCBI Taxonomy" id="51605"/>
    <lineage>
        <taxon>Eukaryota</taxon>
        <taxon>Viridiplantae</taxon>
        <taxon>Streptophyta</taxon>
        <taxon>Embryophyta</taxon>
        <taxon>Tracheophyta</taxon>
        <taxon>Spermatophyta</taxon>
        <taxon>Magnoliopsida</taxon>
        <taxon>Liliopsida</taxon>
        <taxon>Araceae</taxon>
        <taxon>Lemnoideae</taxon>
        <taxon>Spirodela</taxon>
    </lineage>
</organism>
<dbReference type="EMBL" id="LR743591">
    <property type="protein sequence ID" value="CAA2618469.1"/>
    <property type="molecule type" value="Genomic_DNA"/>
</dbReference>
<evidence type="ECO:0000313" key="2">
    <source>
        <dbReference type="Proteomes" id="UP001189122"/>
    </source>
</evidence>
<reference evidence="1 2" key="1">
    <citation type="submission" date="2019-12" db="EMBL/GenBank/DDBJ databases">
        <authorList>
            <person name="Scholz U."/>
            <person name="Mascher M."/>
            <person name="Fiebig A."/>
        </authorList>
    </citation>
    <scope>NUCLEOTIDE SEQUENCE</scope>
</reference>